<dbReference type="AlphaFoldDB" id="A0A565BVQ4"/>
<keyword evidence="2" id="KW-0812">Transmembrane</keyword>
<evidence type="ECO:0000313" key="3">
    <source>
        <dbReference type="EMBL" id="VVB05474.1"/>
    </source>
</evidence>
<dbReference type="PANTHER" id="PTHR34054">
    <property type="entry name" value="EXPRESSED PROTEIN"/>
    <property type="match status" value="1"/>
</dbReference>
<name>A0A565BVQ4_9BRAS</name>
<organism evidence="3 4">
    <name type="scientific">Arabis nemorensis</name>
    <dbReference type="NCBI Taxonomy" id="586526"/>
    <lineage>
        <taxon>Eukaryota</taxon>
        <taxon>Viridiplantae</taxon>
        <taxon>Streptophyta</taxon>
        <taxon>Embryophyta</taxon>
        <taxon>Tracheophyta</taxon>
        <taxon>Spermatophyta</taxon>
        <taxon>Magnoliopsida</taxon>
        <taxon>eudicotyledons</taxon>
        <taxon>Gunneridae</taxon>
        <taxon>Pentapetalae</taxon>
        <taxon>rosids</taxon>
        <taxon>malvids</taxon>
        <taxon>Brassicales</taxon>
        <taxon>Brassicaceae</taxon>
        <taxon>Arabideae</taxon>
        <taxon>Arabis</taxon>
    </lineage>
</organism>
<comment type="caution">
    <text evidence="3">The sequence shown here is derived from an EMBL/GenBank/DDBJ whole genome shotgun (WGS) entry which is preliminary data.</text>
</comment>
<evidence type="ECO:0000256" key="1">
    <source>
        <dbReference type="SAM" id="MobiDB-lite"/>
    </source>
</evidence>
<protein>
    <submittedName>
        <fullName evidence="3">Uncharacterized protein</fullName>
    </submittedName>
</protein>
<evidence type="ECO:0000313" key="4">
    <source>
        <dbReference type="Proteomes" id="UP000489600"/>
    </source>
</evidence>
<keyword evidence="2" id="KW-1133">Transmembrane helix</keyword>
<gene>
    <name evidence="3" type="ORF">ANE_LOCUS15918</name>
</gene>
<evidence type="ECO:0000256" key="2">
    <source>
        <dbReference type="SAM" id="Phobius"/>
    </source>
</evidence>
<feature type="region of interest" description="Disordered" evidence="1">
    <location>
        <begin position="155"/>
        <end position="190"/>
    </location>
</feature>
<reference evidence="3" key="1">
    <citation type="submission" date="2019-07" db="EMBL/GenBank/DDBJ databases">
        <authorList>
            <person name="Dittberner H."/>
        </authorList>
    </citation>
    <scope>NUCLEOTIDE SEQUENCE [LARGE SCALE GENOMIC DNA]</scope>
</reference>
<dbReference type="EMBL" id="CABITT030000005">
    <property type="protein sequence ID" value="VVB05474.1"/>
    <property type="molecule type" value="Genomic_DNA"/>
</dbReference>
<dbReference type="PANTHER" id="PTHR34054:SF14">
    <property type="entry name" value="(RAPE) HYPOTHETICAL PROTEIN"/>
    <property type="match status" value="1"/>
</dbReference>
<dbReference type="OrthoDB" id="784633at2759"/>
<dbReference type="Proteomes" id="UP000489600">
    <property type="component" value="Unassembled WGS sequence"/>
</dbReference>
<keyword evidence="4" id="KW-1185">Reference proteome</keyword>
<proteinExistence type="predicted"/>
<dbReference type="InterPro" id="IPR045884">
    <property type="entry name" value="At5g59350-like"/>
</dbReference>
<feature type="transmembrane region" description="Helical" evidence="2">
    <location>
        <begin position="6"/>
        <end position="30"/>
    </location>
</feature>
<sequence length="190" mass="20914">MGLSKTATVLVAVFAFCLVAVTAQLAYVLWWKHRFRRRSIAGSELDAFSSRGGDPTATPPPSKELLYFFLFCLENKHLRIGSATAPPLPSAAPPINDVASKWSIRGENLLTGPSETLFTIAEEIDHRTVEIEPRGSVSMEDHVKDDEVEDGFVMTDQNEVDSSSDYDHDGTTPFSTPCGSPVRDDLSLRR</sequence>
<keyword evidence="2" id="KW-0472">Membrane</keyword>
<accession>A0A565BVQ4</accession>